<feature type="domain" description="Bro-N" evidence="1">
    <location>
        <begin position="53"/>
        <end position="159"/>
    </location>
</feature>
<evidence type="ECO:0000313" key="2">
    <source>
        <dbReference type="EMBL" id="DAF58213.1"/>
    </source>
</evidence>
<organism evidence="2">
    <name type="scientific">Siphoviridae sp. ctMBu2</name>
    <dbReference type="NCBI Taxonomy" id="2827853"/>
    <lineage>
        <taxon>Viruses</taxon>
        <taxon>Duplodnaviria</taxon>
        <taxon>Heunggongvirae</taxon>
        <taxon>Uroviricota</taxon>
        <taxon>Caudoviricetes</taxon>
    </lineage>
</organism>
<dbReference type="InterPro" id="IPR003497">
    <property type="entry name" value="BRO_N_domain"/>
</dbReference>
<dbReference type="PROSITE" id="PS51750">
    <property type="entry name" value="BRO_N"/>
    <property type="match status" value="1"/>
</dbReference>
<dbReference type="Pfam" id="PF02498">
    <property type="entry name" value="Bro-N"/>
    <property type="match status" value="1"/>
</dbReference>
<dbReference type="PANTHER" id="PTHR36180:SF2">
    <property type="entry name" value="BRO FAMILY PROTEIN"/>
    <property type="match status" value="1"/>
</dbReference>
<protein>
    <submittedName>
        <fullName evidence="2">Repressor domain protein</fullName>
    </submittedName>
</protein>
<dbReference type="PANTHER" id="PTHR36180">
    <property type="entry name" value="DNA-BINDING PROTEIN-RELATED-RELATED"/>
    <property type="match status" value="1"/>
</dbReference>
<accession>A0A8S5T4E3</accession>
<evidence type="ECO:0000259" key="1">
    <source>
        <dbReference type="PROSITE" id="PS51750"/>
    </source>
</evidence>
<name>A0A8S5T4E3_9CAUD</name>
<proteinExistence type="predicted"/>
<dbReference type="EMBL" id="BK032748">
    <property type="protein sequence ID" value="DAF58213.1"/>
    <property type="molecule type" value="Genomic_DNA"/>
</dbReference>
<sequence length="304" mass="34386">MATGFHPVYGGFRAPNTIPSGNKRRRLCTVVETRRPFRGDHKLKYKGETMTTQKQIAPAILSFQSHSVRTLVENGELLFNAKDVCDVLGYQNSRKAIADHCKAGGVTNRYTPTDGGNQEMAYINEPNLYRLIIKSRKPEAEAFEAWVMEEVLPTIRKTGCYRAPKTRKTSPGGLTLEQVETIKALHRELVKAAPKDQQARLAITLWSAVKSKFGVSYKDVQPEHYAEILSLMSRIAIEGELLPPPEPQEPEIPDYIVMLPIDIRRNTRFEIVVHDGLVGRYYREYVTDSCDYGKPWGTLLKSGY</sequence>
<reference evidence="2" key="1">
    <citation type="journal article" date="2021" name="Proc. Natl. Acad. Sci. U.S.A.">
        <title>A Catalog of Tens of Thousands of Viruses from Human Metagenomes Reveals Hidden Associations with Chronic Diseases.</title>
        <authorList>
            <person name="Tisza M.J."/>
            <person name="Buck C.B."/>
        </authorList>
    </citation>
    <scope>NUCLEOTIDE SEQUENCE</scope>
    <source>
        <strain evidence="2">CtMBu2</strain>
    </source>
</reference>
<dbReference type="SMART" id="SM01040">
    <property type="entry name" value="Bro-N"/>
    <property type="match status" value="1"/>
</dbReference>